<sequence>MLTPGRSGSISPEEIGNGPDTKDPGAASNGSGTYMHSTRAPGTYDSDDRAKEFLSTGRTGRRNALTEILGRHAETGMLDLPDRFEELSVETG</sequence>
<proteinExistence type="inferred from homology"/>
<dbReference type="Proteomes" id="UP000250275">
    <property type="component" value="Unassembled WGS sequence"/>
</dbReference>
<evidence type="ECO:0000256" key="1">
    <source>
        <dbReference type="ARBA" id="ARBA00002844"/>
    </source>
</evidence>
<evidence type="ECO:0000256" key="3">
    <source>
        <dbReference type="ARBA" id="ARBA00023013"/>
    </source>
</evidence>
<dbReference type="AlphaFoldDB" id="A0A310SLW3"/>
<dbReference type="Pfam" id="PF02827">
    <property type="entry name" value="PKI"/>
    <property type="match status" value="1"/>
</dbReference>
<dbReference type="EMBL" id="KQ764286">
    <property type="protein sequence ID" value="OAD54559.1"/>
    <property type="molecule type" value="Genomic_DNA"/>
</dbReference>
<protein>
    <recommendedName>
        <fullName evidence="7">cAMP-dependent protein kinase inhibitor beta</fullName>
    </recommendedName>
</protein>
<organism evidence="5 6">
    <name type="scientific">Eufriesea mexicana</name>
    <dbReference type="NCBI Taxonomy" id="516756"/>
    <lineage>
        <taxon>Eukaryota</taxon>
        <taxon>Metazoa</taxon>
        <taxon>Ecdysozoa</taxon>
        <taxon>Arthropoda</taxon>
        <taxon>Hexapoda</taxon>
        <taxon>Insecta</taxon>
        <taxon>Pterygota</taxon>
        <taxon>Neoptera</taxon>
        <taxon>Endopterygota</taxon>
        <taxon>Hymenoptera</taxon>
        <taxon>Apocrita</taxon>
        <taxon>Aculeata</taxon>
        <taxon>Apoidea</taxon>
        <taxon>Anthophila</taxon>
        <taxon>Apidae</taxon>
        <taxon>Eufriesea</taxon>
    </lineage>
</organism>
<feature type="compositionally biased region" description="Polar residues" evidence="4">
    <location>
        <begin position="1"/>
        <end position="10"/>
    </location>
</feature>
<keyword evidence="6" id="KW-1185">Reference proteome</keyword>
<feature type="region of interest" description="Disordered" evidence="4">
    <location>
        <begin position="1"/>
        <end position="61"/>
    </location>
</feature>
<accession>A0A310SLW3</accession>
<evidence type="ECO:0000313" key="6">
    <source>
        <dbReference type="Proteomes" id="UP000250275"/>
    </source>
</evidence>
<reference evidence="5 6" key="1">
    <citation type="submission" date="2015-07" db="EMBL/GenBank/DDBJ databases">
        <title>The genome of Eufriesea mexicana.</title>
        <authorList>
            <person name="Pan H."/>
            <person name="Kapheim K."/>
        </authorList>
    </citation>
    <scope>NUCLEOTIDE SEQUENCE [LARGE SCALE GENOMIC DNA]</scope>
    <source>
        <strain evidence="5">0111107269</strain>
        <tissue evidence="5">Whole body</tissue>
    </source>
</reference>
<gene>
    <name evidence="5" type="ORF">WN48_06614</name>
</gene>
<dbReference type="InterPro" id="IPR004171">
    <property type="entry name" value="cAMP_dep_PKI"/>
</dbReference>
<evidence type="ECO:0000256" key="4">
    <source>
        <dbReference type="SAM" id="MobiDB-lite"/>
    </source>
</evidence>
<comment type="similarity">
    <text evidence="2">Belongs to the PKI family.</text>
</comment>
<evidence type="ECO:0008006" key="7">
    <source>
        <dbReference type="Google" id="ProtNLM"/>
    </source>
</evidence>
<evidence type="ECO:0000313" key="5">
    <source>
        <dbReference type="EMBL" id="OAD54559.1"/>
    </source>
</evidence>
<keyword evidence="3" id="KW-0649">Protein kinase inhibitor</keyword>
<dbReference type="PANTHER" id="PTHR15416">
    <property type="entry name" value="CAMP-DEPENDENT PROTEIN KINASE INHIBITOR/PKI"/>
    <property type="match status" value="1"/>
</dbReference>
<comment type="function">
    <text evidence="1">Extremely potent competitive inhibitor of cAMP-dependent protein kinase activity, this protein interacts with the catalytic subunit of the enzyme after the cAMP-induced dissociation of its regulatory chains.</text>
</comment>
<name>A0A310SLW3_9HYME</name>
<evidence type="ECO:0000256" key="2">
    <source>
        <dbReference type="ARBA" id="ARBA00006393"/>
    </source>
</evidence>
<dbReference type="GO" id="GO:0004862">
    <property type="term" value="F:cAMP-dependent protein kinase inhibitor activity"/>
    <property type="evidence" value="ECO:0007669"/>
    <property type="project" value="InterPro"/>
</dbReference>
<dbReference type="OrthoDB" id="6380180at2759"/>